<protein>
    <submittedName>
        <fullName evidence="3">Uncharacterized protein</fullName>
    </submittedName>
</protein>
<sequence length="274" mass="28768">MPNQNDQNQNNNQTSGTIPVVFPQTDLPPLPPDFQTVQNVPPDSSVTATSTTTATNVISNVQTGSAAPADLPPIIVSTPKKKFGGGKIIATILGLFLLVGGISGGVILTRQGPGFTNKAGGSGDTCDFGTTPGQCEANCEAIVKSTPGCHPNTGIGCGSEYNADCLDRPRNVTINCGGAEAYSITWTLLNSSDLTNLKAGDQVNFCVTGETNQNIVPFTAARFTINGVLRPETSNKRPGDHPNEFCDQYTIPDEVTTFNVTAEVKIGRNHWIGS</sequence>
<organism evidence="3 4">
    <name type="scientific">Candidatus Woesebacteria bacterium GW2011_GWB1_39_10</name>
    <dbReference type="NCBI Taxonomy" id="1618572"/>
    <lineage>
        <taxon>Bacteria</taxon>
        <taxon>Candidatus Woeseibacteriota</taxon>
    </lineage>
</organism>
<evidence type="ECO:0000256" key="2">
    <source>
        <dbReference type="SAM" id="Phobius"/>
    </source>
</evidence>
<name>A0A0G0PS09_9BACT</name>
<gene>
    <name evidence="3" type="ORF">UT17_C0003G0144</name>
</gene>
<feature type="compositionally biased region" description="Low complexity" evidence="1">
    <location>
        <begin position="1"/>
        <end position="13"/>
    </location>
</feature>
<dbReference type="Proteomes" id="UP000034774">
    <property type="component" value="Unassembled WGS sequence"/>
</dbReference>
<proteinExistence type="predicted"/>
<evidence type="ECO:0000313" key="3">
    <source>
        <dbReference type="EMBL" id="KKQ92121.1"/>
    </source>
</evidence>
<dbReference type="AlphaFoldDB" id="A0A0G0PS09"/>
<evidence type="ECO:0000256" key="1">
    <source>
        <dbReference type="SAM" id="MobiDB-lite"/>
    </source>
</evidence>
<dbReference type="EMBL" id="LBVU01000003">
    <property type="protein sequence ID" value="KKQ92121.1"/>
    <property type="molecule type" value="Genomic_DNA"/>
</dbReference>
<keyword evidence="2" id="KW-1133">Transmembrane helix</keyword>
<feature type="transmembrane region" description="Helical" evidence="2">
    <location>
        <begin position="88"/>
        <end position="108"/>
    </location>
</feature>
<feature type="region of interest" description="Disordered" evidence="1">
    <location>
        <begin position="1"/>
        <end position="32"/>
    </location>
</feature>
<keyword evidence="2" id="KW-0472">Membrane</keyword>
<reference evidence="3 4" key="1">
    <citation type="journal article" date="2015" name="Nature">
        <title>rRNA introns, odd ribosomes, and small enigmatic genomes across a large radiation of phyla.</title>
        <authorList>
            <person name="Brown C.T."/>
            <person name="Hug L.A."/>
            <person name="Thomas B.C."/>
            <person name="Sharon I."/>
            <person name="Castelle C.J."/>
            <person name="Singh A."/>
            <person name="Wilkins M.J."/>
            <person name="Williams K.H."/>
            <person name="Banfield J.F."/>
        </authorList>
    </citation>
    <scope>NUCLEOTIDE SEQUENCE [LARGE SCALE GENOMIC DNA]</scope>
</reference>
<evidence type="ECO:0000313" key="4">
    <source>
        <dbReference type="Proteomes" id="UP000034774"/>
    </source>
</evidence>
<keyword evidence="2" id="KW-0812">Transmembrane</keyword>
<dbReference type="STRING" id="1618572.UT17_C0003G0144"/>
<accession>A0A0G0PS09</accession>
<comment type="caution">
    <text evidence="3">The sequence shown here is derived from an EMBL/GenBank/DDBJ whole genome shotgun (WGS) entry which is preliminary data.</text>
</comment>